<dbReference type="InterPro" id="IPR004360">
    <property type="entry name" value="Glyas_Fos-R_dOase_dom"/>
</dbReference>
<dbReference type="EMBL" id="BJYM01000019">
    <property type="protein sequence ID" value="GEN89205.1"/>
    <property type="molecule type" value="Genomic_DNA"/>
</dbReference>
<comment type="caution">
    <text evidence="3">The sequence shown here is derived from an EMBL/GenBank/DDBJ whole genome shotgun (WGS) entry which is preliminary data.</text>
</comment>
<dbReference type="Gene3D" id="3.10.180.10">
    <property type="entry name" value="2,3-Dihydroxybiphenyl 1,2-Dioxygenase, domain 1"/>
    <property type="match status" value="1"/>
</dbReference>
<sequence>MANLTSGIDHIGVTVPDIEEATTFFKKAFHAKISYDNKKLGDEPQQGEDVEKTLGLKKGAKVIHIRILSFGNGSSLELFNFKNTEQREPVIASDLGVQHFAFYVDDIQQSADYFVEAGGELLTEPGELLGDVENGAGEFVYGRAPWGMLIELISYNPNKLDYPEYSEAKRFTP</sequence>
<name>A0A511ZP37_9BACI</name>
<keyword evidence="1" id="KW-0479">Metal-binding</keyword>
<dbReference type="AlphaFoldDB" id="A0A511ZP37"/>
<dbReference type="OrthoDB" id="2613830at2"/>
<dbReference type="InterPro" id="IPR029068">
    <property type="entry name" value="Glyas_Bleomycin-R_OHBP_Dase"/>
</dbReference>
<evidence type="ECO:0000313" key="3">
    <source>
        <dbReference type="EMBL" id="GEN89205.1"/>
    </source>
</evidence>
<dbReference type="Pfam" id="PF00903">
    <property type="entry name" value="Glyoxalase"/>
    <property type="match status" value="1"/>
</dbReference>
<dbReference type="RefSeq" id="WP_147212118.1">
    <property type="nucleotide sequence ID" value="NZ_BJYM01000019.1"/>
</dbReference>
<evidence type="ECO:0000259" key="2">
    <source>
        <dbReference type="PROSITE" id="PS51819"/>
    </source>
</evidence>
<accession>A0A511ZP37</accession>
<proteinExistence type="predicted"/>
<dbReference type="GO" id="GO:0004493">
    <property type="term" value="F:methylmalonyl-CoA epimerase activity"/>
    <property type="evidence" value="ECO:0007669"/>
    <property type="project" value="TreeGrafter"/>
</dbReference>
<keyword evidence="4" id="KW-1185">Reference proteome</keyword>
<dbReference type="GO" id="GO:0046872">
    <property type="term" value="F:metal ion binding"/>
    <property type="evidence" value="ECO:0007669"/>
    <property type="project" value="UniProtKB-KW"/>
</dbReference>
<dbReference type="SUPFAM" id="SSF54593">
    <property type="entry name" value="Glyoxalase/Bleomycin resistance protein/Dihydroxybiphenyl dioxygenase"/>
    <property type="match status" value="1"/>
</dbReference>
<organism evidence="3 4">
    <name type="scientific">Oceanobacillus sojae</name>
    <dbReference type="NCBI Taxonomy" id="582851"/>
    <lineage>
        <taxon>Bacteria</taxon>
        <taxon>Bacillati</taxon>
        <taxon>Bacillota</taxon>
        <taxon>Bacilli</taxon>
        <taxon>Bacillales</taxon>
        <taxon>Bacillaceae</taxon>
        <taxon>Oceanobacillus</taxon>
    </lineage>
</organism>
<reference evidence="3 4" key="1">
    <citation type="submission" date="2019-07" db="EMBL/GenBank/DDBJ databases">
        <title>Whole genome shotgun sequence of Oceanobacillus sojae NBRC 105379.</title>
        <authorList>
            <person name="Hosoyama A."/>
            <person name="Uohara A."/>
            <person name="Ohji S."/>
            <person name="Ichikawa N."/>
        </authorList>
    </citation>
    <scope>NUCLEOTIDE SEQUENCE [LARGE SCALE GENOMIC DNA]</scope>
    <source>
        <strain evidence="3 4">NBRC 105379</strain>
    </source>
</reference>
<dbReference type="InterPro" id="IPR051785">
    <property type="entry name" value="MMCE/EMCE_epimerase"/>
</dbReference>
<dbReference type="Proteomes" id="UP000321558">
    <property type="component" value="Unassembled WGS sequence"/>
</dbReference>
<dbReference type="PANTHER" id="PTHR43048:SF6">
    <property type="entry name" value="BLR8189 PROTEIN"/>
    <property type="match status" value="1"/>
</dbReference>
<dbReference type="PROSITE" id="PS51819">
    <property type="entry name" value="VOC"/>
    <property type="match status" value="1"/>
</dbReference>
<protein>
    <submittedName>
        <fullName evidence="3">Glyoxalase</fullName>
    </submittedName>
</protein>
<dbReference type="GO" id="GO:0046491">
    <property type="term" value="P:L-methylmalonyl-CoA metabolic process"/>
    <property type="evidence" value="ECO:0007669"/>
    <property type="project" value="TreeGrafter"/>
</dbReference>
<dbReference type="InterPro" id="IPR037523">
    <property type="entry name" value="VOC_core"/>
</dbReference>
<dbReference type="STRING" id="582851.GCA_900162665_04079"/>
<evidence type="ECO:0000313" key="4">
    <source>
        <dbReference type="Proteomes" id="UP000321558"/>
    </source>
</evidence>
<dbReference type="PANTHER" id="PTHR43048">
    <property type="entry name" value="METHYLMALONYL-COA EPIMERASE"/>
    <property type="match status" value="1"/>
</dbReference>
<gene>
    <name evidence="3" type="ORF">OSO01_39440</name>
</gene>
<feature type="domain" description="VOC" evidence="2">
    <location>
        <begin position="7"/>
        <end position="155"/>
    </location>
</feature>
<evidence type="ECO:0000256" key="1">
    <source>
        <dbReference type="ARBA" id="ARBA00022723"/>
    </source>
</evidence>